<dbReference type="KEGG" id="lrs:PX52LOC_02219"/>
<gene>
    <name evidence="3" type="ORF">PX52LOC_02219</name>
</gene>
<dbReference type="InterPro" id="IPR015421">
    <property type="entry name" value="PyrdxlP-dep_Trfase_major"/>
</dbReference>
<keyword evidence="4" id="KW-1185">Reference proteome</keyword>
<sequence length="433" mass="48141">MSNNSQVLGPFRVRTDAPHTPAAAAPLKVTVGDLQMGAKEKEYLGQVIDSNRLSYGPFTKRFEEMFAEMHDCKFAIFCNSGTSALHIALAALKEMHGWQDGDEVLVPAVTFVATSNVVIHNNLTPVFVDVDPLTYNMDPAKIEAKITPRTKAILPVHLLGLPADMVAIAEIAKRRGLKIVEDSCETMFANCAGRKVGSWGDVGCFSTYIAHYIVTGVGGLATTNDPDLAIMLKSLMNHGRDSIYLSIDDDDGVNKKQLFEIAARRFRFVHLGHSFRCTEMEAAIGLAQLERKDDIIARRTGIAKRYRERFAGLNDVLQLPTIPADRDHVFMLFPLVVRDGSKRDLVNHLESHGIETRDLLPLINQPIYKKMFGDLEPHYPVARWLNNSGFYIGCHQSITNDAIDYVADKLYEFFGRKPAVAPQRAAVWSKVVA</sequence>
<dbReference type="SUPFAM" id="SSF53383">
    <property type="entry name" value="PLP-dependent transferases"/>
    <property type="match status" value="1"/>
</dbReference>
<dbReference type="Proteomes" id="UP000324974">
    <property type="component" value="Chromosome"/>
</dbReference>
<dbReference type="InterPro" id="IPR015424">
    <property type="entry name" value="PyrdxlP-dep_Trfase"/>
</dbReference>
<dbReference type="InterPro" id="IPR000653">
    <property type="entry name" value="DegT/StrS_aminotransferase"/>
</dbReference>
<evidence type="ECO:0000256" key="2">
    <source>
        <dbReference type="RuleBase" id="RU004508"/>
    </source>
</evidence>
<dbReference type="PANTHER" id="PTHR30244">
    <property type="entry name" value="TRANSAMINASE"/>
    <property type="match status" value="1"/>
</dbReference>
<dbReference type="AlphaFoldDB" id="A0A5C1ADV4"/>
<dbReference type="Gene3D" id="3.40.640.10">
    <property type="entry name" value="Type I PLP-dependent aspartate aminotransferase-like (Major domain)"/>
    <property type="match status" value="1"/>
</dbReference>
<dbReference type="GO" id="GO:0000271">
    <property type="term" value="P:polysaccharide biosynthetic process"/>
    <property type="evidence" value="ECO:0007669"/>
    <property type="project" value="TreeGrafter"/>
</dbReference>
<reference evidence="4" key="1">
    <citation type="submission" date="2019-08" db="EMBL/GenBank/DDBJ databases">
        <title>Limnoglobus roseus gen. nov., sp. nov., a novel freshwater planctomycete with a giant genome from the family Gemmataceae.</title>
        <authorList>
            <person name="Kulichevskaya I.S."/>
            <person name="Naumoff D.G."/>
            <person name="Miroshnikov K."/>
            <person name="Ivanova A."/>
            <person name="Philippov D.A."/>
            <person name="Hakobyan A."/>
            <person name="Rijpstra I.C."/>
            <person name="Sinninghe Damste J.S."/>
            <person name="Liesack W."/>
            <person name="Dedysh S.N."/>
        </authorList>
    </citation>
    <scope>NUCLEOTIDE SEQUENCE [LARGE SCALE GENOMIC DNA]</scope>
    <source>
        <strain evidence="4">PX52</strain>
    </source>
</reference>
<evidence type="ECO:0000313" key="4">
    <source>
        <dbReference type="Proteomes" id="UP000324974"/>
    </source>
</evidence>
<organism evidence="3 4">
    <name type="scientific">Limnoglobus roseus</name>
    <dbReference type="NCBI Taxonomy" id="2598579"/>
    <lineage>
        <taxon>Bacteria</taxon>
        <taxon>Pseudomonadati</taxon>
        <taxon>Planctomycetota</taxon>
        <taxon>Planctomycetia</taxon>
        <taxon>Gemmatales</taxon>
        <taxon>Gemmataceae</taxon>
        <taxon>Limnoglobus</taxon>
    </lineage>
</organism>
<evidence type="ECO:0000313" key="3">
    <source>
        <dbReference type="EMBL" id="QEL15304.1"/>
    </source>
</evidence>
<dbReference type="RefSeq" id="WP_149110129.1">
    <property type="nucleotide sequence ID" value="NZ_CP042425.1"/>
</dbReference>
<evidence type="ECO:0000256" key="1">
    <source>
        <dbReference type="ARBA" id="ARBA00037999"/>
    </source>
</evidence>
<dbReference type="EMBL" id="CP042425">
    <property type="protein sequence ID" value="QEL15304.1"/>
    <property type="molecule type" value="Genomic_DNA"/>
</dbReference>
<dbReference type="GO" id="GO:0030170">
    <property type="term" value="F:pyridoxal phosphate binding"/>
    <property type="evidence" value="ECO:0007669"/>
    <property type="project" value="TreeGrafter"/>
</dbReference>
<proteinExistence type="inferred from homology"/>
<dbReference type="Pfam" id="PF01041">
    <property type="entry name" value="DegT_DnrJ_EryC1"/>
    <property type="match status" value="1"/>
</dbReference>
<dbReference type="InterPro" id="IPR015422">
    <property type="entry name" value="PyrdxlP-dep_Trfase_small"/>
</dbReference>
<dbReference type="CDD" id="cd00616">
    <property type="entry name" value="AHBA_syn"/>
    <property type="match status" value="1"/>
</dbReference>
<dbReference type="PANTHER" id="PTHR30244:SF34">
    <property type="entry name" value="DTDP-4-AMINO-4,6-DIDEOXYGALACTOSE TRANSAMINASE"/>
    <property type="match status" value="1"/>
</dbReference>
<accession>A0A5C1ADV4</accession>
<comment type="similarity">
    <text evidence="1 2">Belongs to the DegT/DnrJ/EryC1 family.</text>
</comment>
<keyword evidence="2" id="KW-0663">Pyridoxal phosphate</keyword>
<dbReference type="PIRSF" id="PIRSF000390">
    <property type="entry name" value="PLP_StrS"/>
    <property type="match status" value="1"/>
</dbReference>
<keyword evidence="3" id="KW-0032">Aminotransferase</keyword>
<name>A0A5C1ADV4_9BACT</name>
<dbReference type="GO" id="GO:0008483">
    <property type="term" value="F:transaminase activity"/>
    <property type="evidence" value="ECO:0007669"/>
    <property type="project" value="UniProtKB-KW"/>
</dbReference>
<protein>
    <submittedName>
        <fullName evidence="3">DegT/DnrJ/EryC1/StrS family aminotransferase</fullName>
    </submittedName>
</protein>
<dbReference type="OrthoDB" id="9810913at2"/>
<dbReference type="Gene3D" id="3.90.1150.10">
    <property type="entry name" value="Aspartate Aminotransferase, domain 1"/>
    <property type="match status" value="1"/>
</dbReference>
<keyword evidence="3" id="KW-0808">Transferase</keyword>